<dbReference type="PANTHER" id="PTHR43795">
    <property type="entry name" value="BIFUNCTIONAL ASPARTATE AMINOTRANSFERASE AND GLUTAMATE/ASPARTATE-PREPHENATE AMINOTRANSFERASE-RELATED"/>
    <property type="match status" value="1"/>
</dbReference>
<dbReference type="GO" id="GO:0008483">
    <property type="term" value="F:transaminase activity"/>
    <property type="evidence" value="ECO:0007669"/>
    <property type="project" value="TreeGrafter"/>
</dbReference>
<reference evidence="3" key="1">
    <citation type="submission" date="2021-02" db="EMBL/GenBank/DDBJ databases">
        <title>First Annotated Genome of the Yellow-green Alga Tribonema minus.</title>
        <authorList>
            <person name="Mahan K.M."/>
        </authorList>
    </citation>
    <scope>NUCLEOTIDE SEQUENCE</scope>
    <source>
        <strain evidence="3">UTEX B ZZ1240</strain>
    </source>
</reference>
<dbReference type="EMBL" id="JAFCMP010000552">
    <property type="protein sequence ID" value="KAG5175206.1"/>
    <property type="molecule type" value="Genomic_DNA"/>
</dbReference>
<dbReference type="InterPro" id="IPR050478">
    <property type="entry name" value="Ethylene_sulfur-biosynth"/>
</dbReference>
<evidence type="ECO:0000313" key="4">
    <source>
        <dbReference type="Proteomes" id="UP000664859"/>
    </source>
</evidence>
<dbReference type="SUPFAM" id="SSF53383">
    <property type="entry name" value="PLP-dependent transferases"/>
    <property type="match status" value="1"/>
</dbReference>
<keyword evidence="1" id="KW-0663">Pyridoxal phosphate</keyword>
<proteinExistence type="predicted"/>
<dbReference type="OrthoDB" id="691673at2759"/>
<organism evidence="3 4">
    <name type="scientific">Tribonema minus</name>
    <dbReference type="NCBI Taxonomy" id="303371"/>
    <lineage>
        <taxon>Eukaryota</taxon>
        <taxon>Sar</taxon>
        <taxon>Stramenopiles</taxon>
        <taxon>Ochrophyta</taxon>
        <taxon>PX clade</taxon>
        <taxon>Xanthophyceae</taxon>
        <taxon>Tribonematales</taxon>
        <taxon>Tribonemataceae</taxon>
        <taxon>Tribonema</taxon>
    </lineage>
</organism>
<dbReference type="InterPro" id="IPR015421">
    <property type="entry name" value="PyrdxlP-dep_Trfase_major"/>
</dbReference>
<dbReference type="Pfam" id="PF00155">
    <property type="entry name" value="Aminotran_1_2"/>
    <property type="match status" value="1"/>
</dbReference>
<gene>
    <name evidence="3" type="ORF">JKP88DRAFT_190534</name>
</gene>
<keyword evidence="4" id="KW-1185">Reference proteome</keyword>
<evidence type="ECO:0000256" key="1">
    <source>
        <dbReference type="ARBA" id="ARBA00022898"/>
    </source>
</evidence>
<dbReference type="Proteomes" id="UP000664859">
    <property type="component" value="Unassembled WGS sequence"/>
</dbReference>
<name>A0A835YIK7_9STRA</name>
<feature type="domain" description="Aminotransferase class I/classII large" evidence="2">
    <location>
        <begin position="17"/>
        <end position="394"/>
    </location>
</feature>
<dbReference type="Gene3D" id="3.90.1150.10">
    <property type="entry name" value="Aspartate Aminotransferase, domain 1"/>
    <property type="match status" value="1"/>
</dbReference>
<dbReference type="CDD" id="cd00609">
    <property type="entry name" value="AAT_like"/>
    <property type="match status" value="1"/>
</dbReference>
<keyword evidence="3" id="KW-0808">Transferase</keyword>
<dbReference type="GO" id="GO:0006520">
    <property type="term" value="P:amino acid metabolic process"/>
    <property type="evidence" value="ECO:0007669"/>
    <property type="project" value="TreeGrafter"/>
</dbReference>
<evidence type="ECO:0000259" key="2">
    <source>
        <dbReference type="Pfam" id="PF00155"/>
    </source>
</evidence>
<dbReference type="InterPro" id="IPR004839">
    <property type="entry name" value="Aminotransferase_I/II_large"/>
</dbReference>
<evidence type="ECO:0000313" key="3">
    <source>
        <dbReference type="EMBL" id="KAG5175206.1"/>
    </source>
</evidence>
<comment type="caution">
    <text evidence="3">The sequence shown here is derived from an EMBL/GenBank/DDBJ whole genome shotgun (WGS) entry which is preliminary data.</text>
</comment>
<protein>
    <submittedName>
        <fullName evidence="3">Pyridoxal phosphate-dependent transferase</fullName>
    </submittedName>
</protein>
<dbReference type="InterPro" id="IPR015422">
    <property type="entry name" value="PyrdxlP-dep_Trfase_small"/>
</dbReference>
<accession>A0A835YIK7</accession>
<dbReference type="GO" id="GO:0030170">
    <property type="term" value="F:pyridoxal phosphate binding"/>
    <property type="evidence" value="ECO:0007669"/>
    <property type="project" value="InterPro"/>
</dbReference>
<dbReference type="AlphaFoldDB" id="A0A835YIK7"/>
<dbReference type="PRINTS" id="PR00753">
    <property type="entry name" value="ACCSYNTHASE"/>
</dbReference>
<dbReference type="PANTHER" id="PTHR43795:SF39">
    <property type="entry name" value="AMINOTRANSFERASE CLASS I_CLASSII DOMAIN-CONTAINING PROTEIN"/>
    <property type="match status" value="1"/>
</dbReference>
<dbReference type="InterPro" id="IPR015424">
    <property type="entry name" value="PyrdxlP-dep_Trfase"/>
</dbReference>
<sequence length="407" mass="43443">MDAFMNPYHSTDNPEGKILLAVAENKLTFTEVLRPAFCAADAPAAAFGYGPMRGSPDLRAQIARLMTARICPGVDIQPDELTLNAGVAAVLSNVALALLEPGDAALIPAPYYAAFNSDLRAVARCAAVPAPCAPPGYALTPAALQGAYDAAVARGLRPACVLLTNPHNPLGRCYSAAELQCAVQFCRLRSLHLISDEIYALSAFHGRSAANREAGVEETPFTSVASVVGGALGDYIHVVWGFSKDFGGSGLRVGVLFSRNERLRRALDTLSMFSGCSGHTQAALAAVLRDDALVARYLDENARRLARSYDALAAWLARMRIPYSPCTSGIFAWIDMRALLSEATWEGEEAWFRAMCAAGVVLTPGRSQKTEAPGYFRACYAFVPLEVLQVALGKLERLIEGGAAKLK</sequence>
<dbReference type="Gene3D" id="3.40.640.10">
    <property type="entry name" value="Type I PLP-dependent aspartate aminotransferase-like (Major domain)"/>
    <property type="match status" value="1"/>
</dbReference>